<dbReference type="AlphaFoldDB" id="A2Z2V2"/>
<dbReference type="EMBL" id="CM000134">
    <property type="protein sequence ID" value="EAZ09663.1"/>
    <property type="molecule type" value="Genomic_DNA"/>
</dbReference>
<gene>
    <name evidence="2" type="ORF">OsI_31946</name>
</gene>
<dbReference type="Gramene" id="BGIOSGA029480-TA">
    <property type="protein sequence ID" value="BGIOSGA029480-PA"/>
    <property type="gene ID" value="BGIOSGA029480"/>
</dbReference>
<dbReference type="Proteomes" id="UP000007015">
    <property type="component" value="Chromosome 9"/>
</dbReference>
<proteinExistence type="predicted"/>
<evidence type="ECO:0000313" key="3">
    <source>
        <dbReference type="Proteomes" id="UP000007015"/>
    </source>
</evidence>
<organism evidence="2 3">
    <name type="scientific">Oryza sativa subsp. indica</name>
    <name type="common">Rice</name>
    <dbReference type="NCBI Taxonomy" id="39946"/>
    <lineage>
        <taxon>Eukaryota</taxon>
        <taxon>Viridiplantae</taxon>
        <taxon>Streptophyta</taxon>
        <taxon>Embryophyta</taxon>
        <taxon>Tracheophyta</taxon>
        <taxon>Spermatophyta</taxon>
        <taxon>Magnoliopsida</taxon>
        <taxon>Liliopsida</taxon>
        <taxon>Poales</taxon>
        <taxon>Poaceae</taxon>
        <taxon>BOP clade</taxon>
        <taxon>Oryzoideae</taxon>
        <taxon>Oryzeae</taxon>
        <taxon>Oryzinae</taxon>
        <taxon>Oryza</taxon>
        <taxon>Oryza sativa</taxon>
    </lineage>
</organism>
<evidence type="ECO:0000256" key="1">
    <source>
        <dbReference type="SAM" id="MobiDB-lite"/>
    </source>
</evidence>
<feature type="region of interest" description="Disordered" evidence="1">
    <location>
        <begin position="1"/>
        <end position="81"/>
    </location>
</feature>
<feature type="compositionally biased region" description="Basic and acidic residues" evidence="1">
    <location>
        <begin position="48"/>
        <end position="60"/>
    </location>
</feature>
<accession>A2Z2V2</accession>
<protein>
    <submittedName>
        <fullName evidence="2">Uncharacterized protein</fullName>
    </submittedName>
</protein>
<feature type="compositionally biased region" description="Basic residues" evidence="1">
    <location>
        <begin position="135"/>
        <end position="147"/>
    </location>
</feature>
<dbReference type="HOGENOM" id="CLU_1629789_0_0_1"/>
<reference evidence="2 3" key="1">
    <citation type="journal article" date="2005" name="PLoS Biol.">
        <title>The genomes of Oryza sativa: a history of duplications.</title>
        <authorList>
            <person name="Yu J."/>
            <person name="Wang J."/>
            <person name="Lin W."/>
            <person name="Li S."/>
            <person name="Li H."/>
            <person name="Zhou J."/>
            <person name="Ni P."/>
            <person name="Dong W."/>
            <person name="Hu S."/>
            <person name="Zeng C."/>
            <person name="Zhang J."/>
            <person name="Zhang Y."/>
            <person name="Li R."/>
            <person name="Xu Z."/>
            <person name="Li S."/>
            <person name="Li X."/>
            <person name="Zheng H."/>
            <person name="Cong L."/>
            <person name="Lin L."/>
            <person name="Yin J."/>
            <person name="Geng J."/>
            <person name="Li G."/>
            <person name="Shi J."/>
            <person name="Liu J."/>
            <person name="Lv H."/>
            <person name="Li J."/>
            <person name="Wang J."/>
            <person name="Deng Y."/>
            <person name="Ran L."/>
            <person name="Shi X."/>
            <person name="Wang X."/>
            <person name="Wu Q."/>
            <person name="Li C."/>
            <person name="Ren X."/>
            <person name="Wang J."/>
            <person name="Wang X."/>
            <person name="Li D."/>
            <person name="Liu D."/>
            <person name="Zhang X."/>
            <person name="Ji Z."/>
            <person name="Zhao W."/>
            <person name="Sun Y."/>
            <person name="Zhang Z."/>
            <person name="Bao J."/>
            <person name="Han Y."/>
            <person name="Dong L."/>
            <person name="Ji J."/>
            <person name="Chen P."/>
            <person name="Wu S."/>
            <person name="Liu J."/>
            <person name="Xiao Y."/>
            <person name="Bu D."/>
            <person name="Tan J."/>
            <person name="Yang L."/>
            <person name="Ye C."/>
            <person name="Zhang J."/>
            <person name="Xu J."/>
            <person name="Zhou Y."/>
            <person name="Yu Y."/>
            <person name="Zhang B."/>
            <person name="Zhuang S."/>
            <person name="Wei H."/>
            <person name="Liu B."/>
            <person name="Lei M."/>
            <person name="Yu H."/>
            <person name="Li Y."/>
            <person name="Xu H."/>
            <person name="Wei S."/>
            <person name="He X."/>
            <person name="Fang L."/>
            <person name="Zhang Z."/>
            <person name="Zhang Y."/>
            <person name="Huang X."/>
            <person name="Su Z."/>
            <person name="Tong W."/>
            <person name="Li J."/>
            <person name="Tong Z."/>
            <person name="Li S."/>
            <person name="Ye J."/>
            <person name="Wang L."/>
            <person name="Fang L."/>
            <person name="Lei T."/>
            <person name="Chen C."/>
            <person name="Chen H."/>
            <person name="Xu Z."/>
            <person name="Li H."/>
            <person name="Huang H."/>
            <person name="Zhang F."/>
            <person name="Xu H."/>
            <person name="Li N."/>
            <person name="Zhao C."/>
            <person name="Li S."/>
            <person name="Dong L."/>
            <person name="Huang Y."/>
            <person name="Li L."/>
            <person name="Xi Y."/>
            <person name="Qi Q."/>
            <person name="Li W."/>
            <person name="Zhang B."/>
            <person name="Hu W."/>
            <person name="Zhang Y."/>
            <person name="Tian X."/>
            <person name="Jiao Y."/>
            <person name="Liang X."/>
            <person name="Jin J."/>
            <person name="Gao L."/>
            <person name="Zheng W."/>
            <person name="Hao B."/>
            <person name="Liu S."/>
            <person name="Wang W."/>
            <person name="Yuan L."/>
            <person name="Cao M."/>
            <person name="McDermott J."/>
            <person name="Samudrala R."/>
            <person name="Wang J."/>
            <person name="Wong G.K."/>
            <person name="Yang H."/>
        </authorList>
    </citation>
    <scope>NUCLEOTIDE SEQUENCE [LARGE SCALE GENOMIC DNA]</scope>
    <source>
        <strain evidence="3">cv. 93-11</strain>
    </source>
</reference>
<sequence>MESSTLTSAPEGGDNESGWGGSGSNTGEIGYGPPMVGSNRRGSAGHDGGPDRLGVTRHESVSGGEAAGGGSRGSWGPRRPVISTMATCGAVASRLDSGGVAGAAGRPRGWVGGGGSSLLSVSTLSLLGAPPVFRQRGKLRPPKRRHSILSSPSAKSRKEADGW</sequence>
<name>A2Z2V2_ORYSI</name>
<keyword evidence="3" id="KW-1185">Reference proteome</keyword>
<feature type="region of interest" description="Disordered" evidence="1">
    <location>
        <begin position="130"/>
        <end position="163"/>
    </location>
</feature>
<evidence type="ECO:0000313" key="2">
    <source>
        <dbReference type="EMBL" id="EAZ09663.1"/>
    </source>
</evidence>